<comment type="caution">
    <text evidence="1">The sequence shown here is derived from an EMBL/GenBank/DDBJ whole genome shotgun (WGS) entry which is preliminary data.</text>
</comment>
<proteinExistence type="predicted"/>
<evidence type="ECO:0000313" key="1">
    <source>
        <dbReference type="EMBL" id="EYC22969.1"/>
    </source>
</evidence>
<name>A0A016V5M3_9BILA</name>
<reference evidence="2" key="1">
    <citation type="journal article" date="2015" name="Nat. Genet.">
        <title>The genome and transcriptome of the zoonotic hookworm Ancylostoma ceylanicum identify infection-specific gene families.</title>
        <authorList>
            <person name="Schwarz E.M."/>
            <person name="Hu Y."/>
            <person name="Antoshechkin I."/>
            <person name="Miller M.M."/>
            <person name="Sternberg P.W."/>
            <person name="Aroian R.V."/>
        </authorList>
    </citation>
    <scope>NUCLEOTIDE SEQUENCE</scope>
    <source>
        <strain evidence="2">HY135</strain>
    </source>
</reference>
<keyword evidence="2" id="KW-1185">Reference proteome</keyword>
<dbReference type="Proteomes" id="UP000024635">
    <property type="component" value="Unassembled WGS sequence"/>
</dbReference>
<sequence>MIAGLSACADKGVRPLRSEITVPCGDRVPTACWSSESRVIQPDRTQSPVQMQTIEAVPAARTVMKACRRVCLIRCHRHGLRR</sequence>
<accession>A0A016V5M3</accession>
<dbReference type="EMBL" id="JARK01001352">
    <property type="protein sequence ID" value="EYC22969.1"/>
    <property type="molecule type" value="Genomic_DNA"/>
</dbReference>
<evidence type="ECO:0000313" key="2">
    <source>
        <dbReference type="Proteomes" id="UP000024635"/>
    </source>
</evidence>
<organism evidence="1 2">
    <name type="scientific">Ancylostoma ceylanicum</name>
    <dbReference type="NCBI Taxonomy" id="53326"/>
    <lineage>
        <taxon>Eukaryota</taxon>
        <taxon>Metazoa</taxon>
        <taxon>Ecdysozoa</taxon>
        <taxon>Nematoda</taxon>
        <taxon>Chromadorea</taxon>
        <taxon>Rhabditida</taxon>
        <taxon>Rhabditina</taxon>
        <taxon>Rhabditomorpha</taxon>
        <taxon>Strongyloidea</taxon>
        <taxon>Ancylostomatidae</taxon>
        <taxon>Ancylostomatinae</taxon>
        <taxon>Ancylostoma</taxon>
    </lineage>
</organism>
<protein>
    <submittedName>
        <fullName evidence="1">Uncharacterized protein</fullName>
    </submittedName>
</protein>
<dbReference type="AlphaFoldDB" id="A0A016V5M3"/>
<gene>
    <name evidence="1" type="primary">Acey_s0016.g3044</name>
    <name evidence="1" type="ORF">Y032_0016g3044</name>
</gene>